<organism evidence="4 5">
    <name type="scientific">Stachybotrys chlorohalonatus (strain IBT 40285)</name>
    <dbReference type="NCBI Taxonomy" id="1283841"/>
    <lineage>
        <taxon>Eukaryota</taxon>
        <taxon>Fungi</taxon>
        <taxon>Dikarya</taxon>
        <taxon>Ascomycota</taxon>
        <taxon>Pezizomycotina</taxon>
        <taxon>Sordariomycetes</taxon>
        <taxon>Hypocreomycetidae</taxon>
        <taxon>Hypocreales</taxon>
        <taxon>Stachybotryaceae</taxon>
        <taxon>Stachybotrys</taxon>
    </lineage>
</organism>
<dbReference type="AlphaFoldDB" id="A0A084QXB1"/>
<dbReference type="PROSITE" id="PS00061">
    <property type="entry name" value="ADH_SHORT"/>
    <property type="match status" value="1"/>
</dbReference>
<dbReference type="FunFam" id="3.40.50.720:FF:000084">
    <property type="entry name" value="Short-chain dehydrogenase reductase"/>
    <property type="match status" value="1"/>
</dbReference>
<dbReference type="EMBL" id="KL659800">
    <property type="protein sequence ID" value="KFA68596.1"/>
    <property type="molecule type" value="Genomic_DNA"/>
</dbReference>
<comment type="similarity">
    <text evidence="1">Belongs to the short-chain dehydrogenases/reductases (SDR) family.</text>
</comment>
<evidence type="ECO:0000256" key="1">
    <source>
        <dbReference type="ARBA" id="ARBA00006484"/>
    </source>
</evidence>
<evidence type="ECO:0000313" key="4">
    <source>
        <dbReference type="EMBL" id="KFA68596.1"/>
    </source>
</evidence>
<protein>
    <submittedName>
        <fullName evidence="4">Uncharacterized protein</fullName>
    </submittedName>
</protein>
<dbReference type="PRINTS" id="PR00080">
    <property type="entry name" value="SDRFAMILY"/>
</dbReference>
<dbReference type="PANTHER" id="PTHR43008:SF4">
    <property type="entry name" value="CHAIN DEHYDROGENASE, PUTATIVE (AFU_ORTHOLOGUE AFUA_4G08710)-RELATED"/>
    <property type="match status" value="1"/>
</dbReference>
<dbReference type="GO" id="GO:0016616">
    <property type="term" value="F:oxidoreductase activity, acting on the CH-OH group of donors, NAD or NADP as acceptor"/>
    <property type="evidence" value="ECO:0007669"/>
    <property type="project" value="UniProtKB-ARBA"/>
</dbReference>
<keyword evidence="2" id="KW-0521">NADP</keyword>
<dbReference type="InterPro" id="IPR002347">
    <property type="entry name" value="SDR_fam"/>
</dbReference>
<dbReference type="InterPro" id="IPR036291">
    <property type="entry name" value="NAD(P)-bd_dom_sf"/>
</dbReference>
<dbReference type="InterPro" id="IPR020904">
    <property type="entry name" value="Sc_DH/Rdtase_CS"/>
</dbReference>
<reference evidence="4 5" key="1">
    <citation type="journal article" date="2014" name="BMC Genomics">
        <title>Comparative genome sequencing reveals chemotype-specific gene clusters in the toxigenic black mold Stachybotrys.</title>
        <authorList>
            <person name="Semeiks J."/>
            <person name="Borek D."/>
            <person name="Otwinowski Z."/>
            <person name="Grishin N.V."/>
        </authorList>
    </citation>
    <scope>NUCLEOTIDE SEQUENCE [LARGE SCALE GENOMIC DNA]</scope>
    <source>
        <strain evidence="4 5">IBT 40285</strain>
    </source>
</reference>
<dbReference type="PRINTS" id="PR00081">
    <property type="entry name" value="GDHRDH"/>
</dbReference>
<accession>A0A084QXB1</accession>
<dbReference type="SUPFAM" id="SSF51735">
    <property type="entry name" value="NAD(P)-binding Rossmann-fold domains"/>
    <property type="match status" value="1"/>
</dbReference>
<evidence type="ECO:0000256" key="3">
    <source>
        <dbReference type="ARBA" id="ARBA00023002"/>
    </source>
</evidence>
<keyword evidence="3" id="KW-0560">Oxidoreductase</keyword>
<dbReference type="OMA" id="RCENSDV"/>
<name>A0A084QXB1_STAC4</name>
<keyword evidence="5" id="KW-1185">Reference proteome</keyword>
<dbReference type="Pfam" id="PF13561">
    <property type="entry name" value="adh_short_C2"/>
    <property type="match status" value="1"/>
</dbReference>
<dbReference type="HOGENOM" id="CLU_010194_1_1_1"/>
<proteinExistence type="inferred from homology"/>
<gene>
    <name evidence="4" type="ORF">S40285_06661</name>
</gene>
<dbReference type="GO" id="GO:0050664">
    <property type="term" value="F:oxidoreductase activity, acting on NAD(P)H, oxygen as acceptor"/>
    <property type="evidence" value="ECO:0007669"/>
    <property type="project" value="TreeGrafter"/>
</dbReference>
<dbReference type="Proteomes" id="UP000028524">
    <property type="component" value="Unassembled WGS sequence"/>
</dbReference>
<dbReference type="InParanoid" id="A0A084QXB1"/>
<dbReference type="PANTHER" id="PTHR43008">
    <property type="entry name" value="BENZIL REDUCTASE"/>
    <property type="match status" value="1"/>
</dbReference>
<evidence type="ECO:0000313" key="5">
    <source>
        <dbReference type="Proteomes" id="UP000028524"/>
    </source>
</evidence>
<sequence length="354" mass="38399">MHPPIHPARHFFRLAYRHHHPMGKSHSTWPFYGLSTCCAVRPSPRSPLPVTRLSSLAGHAASSRHASSAAAKSALASDPTKEKSYLTSNVFDLMSLKDRVVVITGAAKGIGLALGFGVAEAGGKVAVVDAANEPHQAFGRLKEICPDLRYYRSDVTEYDTLQQTFKDIVADYGRIDGLVTAAGICPDEPFLDRSPESVRRCVEINNLGTYYSVQLAARQMVRQDPSAHAKGAGSIVMIASVAAHRASKDQYTSDYCMSKGGILSLTKQLGIELADHRIRVNCISPGYIETDLTIDLVKMRPKLGEIFNSEPAMKRIGDRTDLKAACVYLLSNASAYMTSGEMLITGGLHAGRVH</sequence>
<dbReference type="OrthoDB" id="5325318at2759"/>
<dbReference type="STRING" id="1283841.A0A084QXB1"/>
<dbReference type="Gene3D" id="3.40.50.720">
    <property type="entry name" value="NAD(P)-binding Rossmann-like Domain"/>
    <property type="match status" value="1"/>
</dbReference>
<evidence type="ECO:0000256" key="2">
    <source>
        <dbReference type="ARBA" id="ARBA00022857"/>
    </source>
</evidence>